<dbReference type="PROSITE" id="PS51257">
    <property type="entry name" value="PROKAR_LIPOPROTEIN"/>
    <property type="match status" value="1"/>
</dbReference>
<keyword evidence="3" id="KW-1185">Reference proteome</keyword>
<feature type="chain" id="PRO_5020399894" evidence="1">
    <location>
        <begin position="19"/>
        <end position="177"/>
    </location>
</feature>
<evidence type="ECO:0000256" key="1">
    <source>
        <dbReference type="SAM" id="SignalP"/>
    </source>
</evidence>
<comment type="caution">
    <text evidence="2">The sequence shown here is derived from an EMBL/GenBank/DDBJ whole genome shotgun (WGS) entry which is preliminary data.</text>
</comment>
<proteinExistence type="predicted"/>
<sequence length="177" mass="20043">MIKRFLHFSLMLLMAVFASGCVESREDEVLSWMAREKSQAVPRVAPLQAPTVFVPADYDAAQVEDPFSVAKLARIFAQEKVKGDNSLIAMHINRRKEVLEAYPLDSIKMVGFMEKEGRPTALLEVEQHLYQVNVGSYLGQNYGKIEDISESQLQLHEVVQDATGEWSERSTLLELQE</sequence>
<dbReference type="InterPro" id="IPR007446">
    <property type="entry name" value="PilP"/>
</dbReference>
<organism evidence="2 3">
    <name type="scientific">Lampropedia puyangensis</name>
    <dbReference type="NCBI Taxonomy" id="1330072"/>
    <lineage>
        <taxon>Bacteria</taxon>
        <taxon>Pseudomonadati</taxon>
        <taxon>Pseudomonadota</taxon>
        <taxon>Betaproteobacteria</taxon>
        <taxon>Burkholderiales</taxon>
        <taxon>Comamonadaceae</taxon>
        <taxon>Lampropedia</taxon>
    </lineage>
</organism>
<dbReference type="Gene3D" id="2.30.30.830">
    <property type="match status" value="1"/>
</dbReference>
<evidence type="ECO:0000313" key="3">
    <source>
        <dbReference type="Proteomes" id="UP000308917"/>
    </source>
</evidence>
<evidence type="ECO:0000313" key="2">
    <source>
        <dbReference type="EMBL" id="THU00681.1"/>
    </source>
</evidence>
<name>A0A4S8F1Y4_9BURK</name>
<dbReference type="Pfam" id="PF04351">
    <property type="entry name" value="PilP"/>
    <property type="match status" value="1"/>
</dbReference>
<protein>
    <submittedName>
        <fullName evidence="2">Pilus assembly protein PilP</fullName>
    </submittedName>
</protein>
<gene>
    <name evidence="2" type="ORF">E9531_10460</name>
</gene>
<dbReference type="RefSeq" id="WP_136573699.1">
    <property type="nucleotide sequence ID" value="NZ_STFG01000010.1"/>
</dbReference>
<dbReference type="PIRSF" id="PIRSF016481">
    <property type="entry name" value="Pilus_assembly_PilP"/>
    <property type="match status" value="1"/>
</dbReference>
<dbReference type="EMBL" id="STFG01000010">
    <property type="protein sequence ID" value="THU00681.1"/>
    <property type="molecule type" value="Genomic_DNA"/>
</dbReference>
<dbReference type="Proteomes" id="UP000308917">
    <property type="component" value="Unassembled WGS sequence"/>
</dbReference>
<dbReference type="OrthoDB" id="5296580at2"/>
<dbReference type="AlphaFoldDB" id="A0A4S8F1Y4"/>
<keyword evidence="1" id="KW-0732">Signal</keyword>
<accession>A0A4S8F1Y4</accession>
<reference evidence="2 3" key="1">
    <citation type="journal article" date="2015" name="Antonie Van Leeuwenhoek">
        <title>Lampropedia puyangensis sp. nov., isolated from symptomatic bark of Populus ? euramericana canker and emended description of Lampropedia hyalina (Ehrenberg 1832) Lee et al. 2004.</title>
        <authorList>
            <person name="Li Y."/>
            <person name="Wang T."/>
            <person name="Piao C.G."/>
            <person name="Wang L.F."/>
            <person name="Tian G.Z."/>
            <person name="Zhu T.H."/>
            <person name="Guo M.W."/>
        </authorList>
    </citation>
    <scope>NUCLEOTIDE SEQUENCE [LARGE SCALE GENOMIC DNA]</scope>
    <source>
        <strain evidence="2 3">2-bin</strain>
    </source>
</reference>
<feature type="signal peptide" evidence="1">
    <location>
        <begin position="1"/>
        <end position="18"/>
    </location>
</feature>